<evidence type="ECO:0000256" key="4">
    <source>
        <dbReference type="SAM" id="MobiDB-lite"/>
    </source>
</evidence>
<keyword evidence="3 6" id="KW-0067">ATP-binding</keyword>
<feature type="domain" description="ABC transporter" evidence="5">
    <location>
        <begin position="4"/>
        <end position="232"/>
    </location>
</feature>
<dbReference type="InterPro" id="IPR003439">
    <property type="entry name" value="ABC_transporter-like_ATP-bd"/>
</dbReference>
<gene>
    <name evidence="6" type="primary">ecsA</name>
    <name evidence="6" type="ORF">Mal4_10820</name>
</gene>
<name>A0A517Z2R8_9PLAN</name>
<sequence length="272" mass="29329">MPVIEVADFHKVYDGMAAVEGLTFQVGAGEILGLVGPNGAGKTTTMRALSGLIPPTRGDLSICGHDVQCEPIAAKKRLAYIPDDPQLFPDLTVAEHLAFAASAYGISNADERAAELAEQFALATRWRATAGSLSRGMRQKLAICCGYLHEPDAILFDEPLTGLDPHGIRTLKESIRTRARQGAAVVISSHLLAMVEDICTHVLILDHGQSRFFGPLGELKASYLSTEESASLENIFFLATQTRLNRSSDDSSSAPEEHGKQEAVSSVRVRRM</sequence>
<dbReference type="Pfam" id="PF00005">
    <property type="entry name" value="ABC_tran"/>
    <property type="match status" value="1"/>
</dbReference>
<dbReference type="RefSeq" id="WP_145367411.1">
    <property type="nucleotide sequence ID" value="NZ_CP036275.1"/>
</dbReference>
<keyword evidence="7" id="KW-1185">Reference proteome</keyword>
<dbReference type="Gene3D" id="3.40.50.300">
    <property type="entry name" value="P-loop containing nucleotide triphosphate hydrolases"/>
    <property type="match status" value="1"/>
</dbReference>
<protein>
    <submittedName>
        <fullName evidence="6">ABC-type transporter ATP-binding protein EcsA</fullName>
    </submittedName>
</protein>
<feature type="region of interest" description="Disordered" evidence="4">
    <location>
        <begin position="247"/>
        <end position="272"/>
    </location>
</feature>
<dbReference type="GO" id="GO:0005524">
    <property type="term" value="F:ATP binding"/>
    <property type="evidence" value="ECO:0007669"/>
    <property type="project" value="UniProtKB-KW"/>
</dbReference>
<dbReference type="PROSITE" id="PS50893">
    <property type="entry name" value="ABC_TRANSPORTER_2"/>
    <property type="match status" value="1"/>
</dbReference>
<proteinExistence type="predicted"/>
<dbReference type="KEGG" id="mri:Mal4_10820"/>
<evidence type="ECO:0000313" key="7">
    <source>
        <dbReference type="Proteomes" id="UP000320496"/>
    </source>
</evidence>
<evidence type="ECO:0000313" key="6">
    <source>
        <dbReference type="EMBL" id="QDU36784.1"/>
    </source>
</evidence>
<evidence type="ECO:0000256" key="3">
    <source>
        <dbReference type="ARBA" id="ARBA00022840"/>
    </source>
</evidence>
<dbReference type="SUPFAM" id="SSF52540">
    <property type="entry name" value="P-loop containing nucleoside triphosphate hydrolases"/>
    <property type="match status" value="1"/>
</dbReference>
<dbReference type="OrthoDB" id="9795548at2"/>
<dbReference type="PANTHER" id="PTHR42939">
    <property type="entry name" value="ABC TRANSPORTER ATP-BINDING PROTEIN ALBC-RELATED"/>
    <property type="match status" value="1"/>
</dbReference>
<keyword evidence="2" id="KW-0547">Nucleotide-binding</keyword>
<dbReference type="AlphaFoldDB" id="A0A517Z2R8"/>
<dbReference type="PANTHER" id="PTHR42939:SF1">
    <property type="entry name" value="ABC TRANSPORTER ATP-BINDING PROTEIN ALBC-RELATED"/>
    <property type="match status" value="1"/>
</dbReference>
<organism evidence="6 7">
    <name type="scientific">Maioricimonas rarisocia</name>
    <dbReference type="NCBI Taxonomy" id="2528026"/>
    <lineage>
        <taxon>Bacteria</taxon>
        <taxon>Pseudomonadati</taxon>
        <taxon>Planctomycetota</taxon>
        <taxon>Planctomycetia</taxon>
        <taxon>Planctomycetales</taxon>
        <taxon>Planctomycetaceae</taxon>
        <taxon>Maioricimonas</taxon>
    </lineage>
</organism>
<dbReference type="CDD" id="cd03230">
    <property type="entry name" value="ABC_DR_subfamily_A"/>
    <property type="match status" value="1"/>
</dbReference>
<dbReference type="SMART" id="SM00382">
    <property type="entry name" value="AAA"/>
    <property type="match status" value="1"/>
</dbReference>
<keyword evidence="1" id="KW-0813">Transport</keyword>
<evidence type="ECO:0000256" key="1">
    <source>
        <dbReference type="ARBA" id="ARBA00022448"/>
    </source>
</evidence>
<dbReference type="EMBL" id="CP036275">
    <property type="protein sequence ID" value="QDU36784.1"/>
    <property type="molecule type" value="Genomic_DNA"/>
</dbReference>
<evidence type="ECO:0000259" key="5">
    <source>
        <dbReference type="PROSITE" id="PS50893"/>
    </source>
</evidence>
<dbReference type="InterPro" id="IPR051782">
    <property type="entry name" value="ABC_Transporter_VariousFunc"/>
</dbReference>
<dbReference type="GO" id="GO:0016887">
    <property type="term" value="F:ATP hydrolysis activity"/>
    <property type="evidence" value="ECO:0007669"/>
    <property type="project" value="InterPro"/>
</dbReference>
<dbReference type="InterPro" id="IPR027417">
    <property type="entry name" value="P-loop_NTPase"/>
</dbReference>
<dbReference type="Proteomes" id="UP000320496">
    <property type="component" value="Chromosome"/>
</dbReference>
<accession>A0A517Z2R8</accession>
<dbReference type="InterPro" id="IPR003593">
    <property type="entry name" value="AAA+_ATPase"/>
</dbReference>
<evidence type="ECO:0000256" key="2">
    <source>
        <dbReference type="ARBA" id="ARBA00022741"/>
    </source>
</evidence>
<reference evidence="6 7" key="1">
    <citation type="submission" date="2019-02" db="EMBL/GenBank/DDBJ databases">
        <title>Deep-cultivation of Planctomycetes and their phenomic and genomic characterization uncovers novel biology.</title>
        <authorList>
            <person name="Wiegand S."/>
            <person name="Jogler M."/>
            <person name="Boedeker C."/>
            <person name="Pinto D."/>
            <person name="Vollmers J."/>
            <person name="Rivas-Marin E."/>
            <person name="Kohn T."/>
            <person name="Peeters S.H."/>
            <person name="Heuer A."/>
            <person name="Rast P."/>
            <person name="Oberbeckmann S."/>
            <person name="Bunk B."/>
            <person name="Jeske O."/>
            <person name="Meyerdierks A."/>
            <person name="Storesund J.E."/>
            <person name="Kallscheuer N."/>
            <person name="Luecker S."/>
            <person name="Lage O.M."/>
            <person name="Pohl T."/>
            <person name="Merkel B.J."/>
            <person name="Hornburger P."/>
            <person name="Mueller R.-W."/>
            <person name="Bruemmer F."/>
            <person name="Labrenz M."/>
            <person name="Spormann A.M."/>
            <person name="Op den Camp H."/>
            <person name="Overmann J."/>
            <person name="Amann R."/>
            <person name="Jetten M.S.M."/>
            <person name="Mascher T."/>
            <person name="Medema M.H."/>
            <person name="Devos D.P."/>
            <person name="Kaster A.-K."/>
            <person name="Ovreas L."/>
            <person name="Rohde M."/>
            <person name="Galperin M.Y."/>
            <person name="Jogler C."/>
        </authorList>
    </citation>
    <scope>NUCLEOTIDE SEQUENCE [LARGE SCALE GENOMIC DNA]</scope>
    <source>
        <strain evidence="6 7">Mal4</strain>
    </source>
</reference>